<dbReference type="NCBIfam" id="NF010922">
    <property type="entry name" value="PRK14342.1"/>
    <property type="match status" value="1"/>
</dbReference>
<dbReference type="HAMAP" id="MF_00013">
    <property type="entry name" value="LipB"/>
    <property type="match status" value="1"/>
</dbReference>
<evidence type="ECO:0000256" key="3">
    <source>
        <dbReference type="ARBA" id="ARBA00022679"/>
    </source>
</evidence>
<comment type="pathway">
    <text evidence="1 6 7">Protein modification; protein lipoylation via endogenous pathway; protein N(6)-(lipoyl)lysine from octanoyl-[acyl-carrier-protein]: step 1/2.</text>
</comment>
<feature type="domain" description="BPL/LPL catalytic" evidence="11">
    <location>
        <begin position="38"/>
        <end position="213"/>
    </location>
</feature>
<dbReference type="PROSITE" id="PS01313">
    <property type="entry name" value="LIPB"/>
    <property type="match status" value="1"/>
</dbReference>
<accession>A0A1F6TVW9</accession>
<dbReference type="InterPro" id="IPR045864">
    <property type="entry name" value="aa-tRNA-synth_II/BPL/LPL"/>
</dbReference>
<evidence type="ECO:0000256" key="5">
    <source>
        <dbReference type="ARBA" id="ARBA00024732"/>
    </source>
</evidence>
<dbReference type="Proteomes" id="UP000178885">
    <property type="component" value="Unassembled WGS sequence"/>
</dbReference>
<dbReference type="Pfam" id="PF21948">
    <property type="entry name" value="LplA-B_cat"/>
    <property type="match status" value="1"/>
</dbReference>
<dbReference type="NCBIfam" id="TIGR00214">
    <property type="entry name" value="lipB"/>
    <property type="match status" value="1"/>
</dbReference>
<comment type="caution">
    <text evidence="12">The sequence shown here is derived from an EMBL/GenBank/DDBJ whole genome shotgun (WGS) entry which is preliminary data.</text>
</comment>
<feature type="binding site" evidence="6 9">
    <location>
        <begin position="144"/>
        <end position="146"/>
    </location>
    <ligand>
        <name>substrate</name>
    </ligand>
</feature>
<dbReference type="PIRSF" id="PIRSF016262">
    <property type="entry name" value="LPLase"/>
    <property type="match status" value="1"/>
</dbReference>
<feature type="site" description="Lowers pKa of active site Cys" evidence="6 10">
    <location>
        <position position="141"/>
    </location>
</feature>
<evidence type="ECO:0000256" key="2">
    <source>
        <dbReference type="ARBA" id="ARBA00022490"/>
    </source>
</evidence>
<keyword evidence="2 6" id="KW-0963">Cytoplasm</keyword>
<comment type="subcellular location">
    <subcellularLocation>
        <location evidence="6">Cytoplasm</location>
    </subcellularLocation>
</comment>
<dbReference type="Gene3D" id="3.30.930.10">
    <property type="entry name" value="Bira Bifunctional Protein, Domain 2"/>
    <property type="match status" value="1"/>
</dbReference>
<protein>
    <recommendedName>
        <fullName evidence="6 7">Octanoyltransferase</fullName>
        <ecNumber evidence="6 7">2.3.1.181</ecNumber>
    </recommendedName>
    <alternativeName>
        <fullName evidence="6">Lipoate-protein ligase B</fullName>
    </alternativeName>
    <alternativeName>
        <fullName evidence="6">Lipoyl/octanoyl transferase</fullName>
    </alternativeName>
    <alternativeName>
        <fullName evidence="6">Octanoyl-[acyl-carrier-protein]-protein N-octanoyltransferase</fullName>
    </alternativeName>
</protein>
<feature type="binding site" evidence="6 9">
    <location>
        <begin position="157"/>
        <end position="159"/>
    </location>
    <ligand>
        <name>substrate</name>
    </ligand>
</feature>
<comment type="similarity">
    <text evidence="6 7">Belongs to the LipB family.</text>
</comment>
<keyword evidence="3 6" id="KW-0808">Transferase</keyword>
<evidence type="ECO:0000259" key="11">
    <source>
        <dbReference type="PROSITE" id="PS51733"/>
    </source>
</evidence>
<evidence type="ECO:0000313" key="13">
    <source>
        <dbReference type="Proteomes" id="UP000178885"/>
    </source>
</evidence>
<comment type="catalytic activity">
    <reaction evidence="6 7">
        <text>octanoyl-[ACP] + L-lysyl-[protein] = N(6)-octanoyl-L-lysyl-[protein] + holo-[ACP] + H(+)</text>
        <dbReference type="Rhea" id="RHEA:17665"/>
        <dbReference type="Rhea" id="RHEA-COMP:9636"/>
        <dbReference type="Rhea" id="RHEA-COMP:9685"/>
        <dbReference type="Rhea" id="RHEA-COMP:9752"/>
        <dbReference type="Rhea" id="RHEA-COMP:9928"/>
        <dbReference type="ChEBI" id="CHEBI:15378"/>
        <dbReference type="ChEBI" id="CHEBI:29969"/>
        <dbReference type="ChEBI" id="CHEBI:64479"/>
        <dbReference type="ChEBI" id="CHEBI:78463"/>
        <dbReference type="ChEBI" id="CHEBI:78809"/>
        <dbReference type="EC" id="2.3.1.181"/>
    </reaction>
</comment>
<dbReference type="InterPro" id="IPR000544">
    <property type="entry name" value="Octanoyltransferase"/>
</dbReference>
<dbReference type="PANTHER" id="PTHR10993:SF7">
    <property type="entry name" value="LIPOYLTRANSFERASE 2, MITOCHONDRIAL-RELATED"/>
    <property type="match status" value="1"/>
</dbReference>
<proteinExistence type="inferred from homology"/>
<gene>
    <name evidence="6" type="primary">lipB</name>
    <name evidence="12" type="ORF">A2151_06545</name>
</gene>
<dbReference type="GO" id="GO:0009249">
    <property type="term" value="P:protein lipoylation"/>
    <property type="evidence" value="ECO:0007669"/>
    <property type="project" value="InterPro"/>
</dbReference>
<dbReference type="InterPro" id="IPR004143">
    <property type="entry name" value="BPL_LPL_catalytic"/>
</dbReference>
<dbReference type="SUPFAM" id="SSF55681">
    <property type="entry name" value="Class II aaRS and biotin synthetases"/>
    <property type="match status" value="1"/>
</dbReference>
<evidence type="ECO:0000256" key="10">
    <source>
        <dbReference type="PIRSR" id="PIRSR016262-3"/>
    </source>
</evidence>
<evidence type="ECO:0000256" key="9">
    <source>
        <dbReference type="PIRSR" id="PIRSR016262-2"/>
    </source>
</evidence>
<dbReference type="UniPathway" id="UPA00538">
    <property type="reaction ID" value="UER00592"/>
</dbReference>
<comment type="miscellaneous">
    <text evidence="6">In the reaction, the free carboxyl group of octanoic acid is attached via an amide linkage to the epsilon-amino group of a specific lysine residue of lipoyl domains of lipoate-dependent enzymes.</text>
</comment>
<reference evidence="12 13" key="1">
    <citation type="journal article" date="2016" name="Nat. Commun.">
        <title>Thousands of microbial genomes shed light on interconnected biogeochemical processes in an aquifer system.</title>
        <authorList>
            <person name="Anantharaman K."/>
            <person name="Brown C.T."/>
            <person name="Hug L.A."/>
            <person name="Sharon I."/>
            <person name="Castelle C.J."/>
            <person name="Probst A.J."/>
            <person name="Thomas B.C."/>
            <person name="Singh A."/>
            <person name="Wilkins M.J."/>
            <person name="Karaoz U."/>
            <person name="Brodie E.L."/>
            <person name="Williams K.H."/>
            <person name="Hubbard S.S."/>
            <person name="Banfield J.F."/>
        </authorList>
    </citation>
    <scope>NUCLEOTIDE SEQUENCE [LARGE SCALE GENOMIC DNA]</scope>
</reference>
<dbReference type="STRING" id="1817760.A2151_06545"/>
<comment type="function">
    <text evidence="5 6 7">Catalyzes the transfer of endogenously produced octanoic acid from octanoyl-acyl-carrier-protein onto the lipoyl domains of lipoate-dependent enzymes. Lipoyl-ACP can also act as a substrate although octanoyl-ACP is likely to be the physiological substrate.</text>
</comment>
<evidence type="ECO:0000256" key="1">
    <source>
        <dbReference type="ARBA" id="ARBA00004821"/>
    </source>
</evidence>
<dbReference type="AlphaFoldDB" id="A0A1F6TVW9"/>
<dbReference type="PROSITE" id="PS51733">
    <property type="entry name" value="BPL_LPL_CATALYTIC"/>
    <property type="match status" value="1"/>
</dbReference>
<keyword evidence="4 6" id="KW-0012">Acyltransferase</keyword>
<evidence type="ECO:0000256" key="8">
    <source>
        <dbReference type="PIRSR" id="PIRSR016262-1"/>
    </source>
</evidence>
<organism evidence="12 13">
    <name type="scientific">Candidatus Muproteobacteria bacterium RBG_16_65_34</name>
    <dbReference type="NCBI Taxonomy" id="1817760"/>
    <lineage>
        <taxon>Bacteria</taxon>
        <taxon>Pseudomonadati</taxon>
        <taxon>Pseudomonadota</taxon>
        <taxon>Candidatus Muproteobacteria</taxon>
    </lineage>
</organism>
<dbReference type="GO" id="GO:0005737">
    <property type="term" value="C:cytoplasm"/>
    <property type="evidence" value="ECO:0007669"/>
    <property type="project" value="UniProtKB-SubCell"/>
</dbReference>
<evidence type="ECO:0000256" key="6">
    <source>
        <dbReference type="HAMAP-Rule" id="MF_00013"/>
    </source>
</evidence>
<name>A0A1F6TVW9_9PROT</name>
<dbReference type="EC" id="2.3.1.181" evidence="6 7"/>
<evidence type="ECO:0000313" key="12">
    <source>
        <dbReference type="EMBL" id="OGI49257.1"/>
    </source>
</evidence>
<evidence type="ECO:0000256" key="4">
    <source>
        <dbReference type="ARBA" id="ARBA00023315"/>
    </source>
</evidence>
<dbReference type="CDD" id="cd16444">
    <property type="entry name" value="LipB"/>
    <property type="match status" value="1"/>
</dbReference>
<evidence type="ECO:0000256" key="7">
    <source>
        <dbReference type="PIRNR" id="PIRNR016262"/>
    </source>
</evidence>
<dbReference type="EMBL" id="MFSU01000001">
    <property type="protein sequence ID" value="OGI49257.1"/>
    <property type="molecule type" value="Genomic_DNA"/>
</dbReference>
<feature type="active site" description="Acyl-thioester intermediate" evidence="6 8">
    <location>
        <position position="175"/>
    </location>
</feature>
<dbReference type="InterPro" id="IPR020605">
    <property type="entry name" value="Octanoyltransferase_CS"/>
</dbReference>
<dbReference type="FunFam" id="3.30.930.10:FF:000020">
    <property type="entry name" value="Octanoyltransferase"/>
    <property type="match status" value="1"/>
</dbReference>
<dbReference type="PANTHER" id="PTHR10993">
    <property type="entry name" value="OCTANOYLTRANSFERASE"/>
    <property type="match status" value="1"/>
</dbReference>
<sequence>MPRPASAKHTPVVLRALGHVDYHESWRAMREFTDARTASTPDEIWLLEHPPVYTMGLKGRDGTARALRGIPIVYTDRGGDITYHGLGQIVAYVLMDLRRRGWGIKTLVQALESAAIELLASHGIHGERRAGAPGVYVAGKKIAALGLRVRQGRTYHGLALNVDMDLTPFSRIDPCGYPELQATQLVDLGIAAGLSETRKALAGLLARHLGYNDVTQVYSPIRPELATHAARAILPE</sequence>
<dbReference type="GO" id="GO:0033819">
    <property type="term" value="F:lipoyl(octanoyl) transferase activity"/>
    <property type="evidence" value="ECO:0007669"/>
    <property type="project" value="UniProtKB-EC"/>
</dbReference>
<feature type="binding site" evidence="6 9">
    <location>
        <begin position="77"/>
        <end position="84"/>
    </location>
    <ligand>
        <name>substrate</name>
    </ligand>
</feature>